<feature type="domain" description="PRMT5 oligomerisation" evidence="14">
    <location>
        <begin position="456"/>
        <end position="623"/>
    </location>
</feature>
<dbReference type="Gene3D" id="3.40.50.150">
    <property type="entry name" value="Vaccinia Virus protein VP39"/>
    <property type="match status" value="1"/>
</dbReference>
<dbReference type="InterPro" id="IPR007857">
    <property type="entry name" value="Arg_MeTrfase_PRMT5"/>
</dbReference>
<organism evidence="15 16">
    <name type="scientific">Strigamia maritima</name>
    <name type="common">European centipede</name>
    <name type="synonym">Geophilus maritimus</name>
    <dbReference type="NCBI Taxonomy" id="126957"/>
    <lineage>
        <taxon>Eukaryota</taxon>
        <taxon>Metazoa</taxon>
        <taxon>Ecdysozoa</taxon>
        <taxon>Arthropoda</taxon>
        <taxon>Myriapoda</taxon>
        <taxon>Chilopoda</taxon>
        <taxon>Pleurostigmophora</taxon>
        <taxon>Geophilomorpha</taxon>
        <taxon>Linotaeniidae</taxon>
        <taxon>Strigamia</taxon>
    </lineage>
</organism>
<keyword evidence="6" id="KW-0804">Transcription</keyword>
<evidence type="ECO:0000256" key="4">
    <source>
        <dbReference type="ARBA" id="ARBA00022853"/>
    </source>
</evidence>
<dbReference type="GO" id="GO:0006355">
    <property type="term" value="P:regulation of DNA-templated transcription"/>
    <property type="evidence" value="ECO:0007669"/>
    <property type="project" value="TreeGrafter"/>
</dbReference>
<dbReference type="PANTHER" id="PTHR10738:SF0">
    <property type="entry name" value="PROTEIN ARGININE N-METHYLTRANSFERASE 5"/>
    <property type="match status" value="1"/>
</dbReference>
<dbReference type="FunFam" id="2.70.160.11:FF:000003">
    <property type="entry name" value="Protein arginine N-methyltransferase 5"/>
    <property type="match status" value="1"/>
</dbReference>
<keyword evidence="16" id="KW-1185">Reference proteome</keyword>
<dbReference type="Pfam" id="PF17285">
    <property type="entry name" value="PRMT5_TIM"/>
    <property type="match status" value="1"/>
</dbReference>
<dbReference type="Pfam" id="PF17286">
    <property type="entry name" value="PRMT5_C"/>
    <property type="match status" value="1"/>
</dbReference>
<dbReference type="OMA" id="IKYAWYE"/>
<dbReference type="SUPFAM" id="SSF53335">
    <property type="entry name" value="S-adenosyl-L-methionine-dependent methyltransferases"/>
    <property type="match status" value="1"/>
</dbReference>
<feature type="binding site" evidence="10">
    <location>
        <begin position="407"/>
        <end position="408"/>
    </location>
    <ligand>
        <name>S-adenosyl-L-methionine</name>
        <dbReference type="ChEBI" id="CHEBI:59789"/>
    </ligand>
</feature>
<dbReference type="PIRSF" id="PIRSF015894">
    <property type="entry name" value="Skb1_MeTrfase"/>
    <property type="match status" value="1"/>
</dbReference>
<evidence type="ECO:0000256" key="8">
    <source>
        <dbReference type="PIRNR" id="PIRNR015894"/>
    </source>
</evidence>
<dbReference type="GO" id="GO:0044020">
    <property type="term" value="F:histone H4R3 methyltransferase activity"/>
    <property type="evidence" value="ECO:0007669"/>
    <property type="project" value="UniProtKB-ARBA"/>
</dbReference>
<dbReference type="eggNOG" id="KOG0822">
    <property type="taxonomic scope" value="Eukaryota"/>
</dbReference>
<dbReference type="PhylomeDB" id="T1JI27"/>
<evidence type="ECO:0000259" key="13">
    <source>
        <dbReference type="Pfam" id="PF17285"/>
    </source>
</evidence>
<evidence type="ECO:0000256" key="9">
    <source>
        <dbReference type="PIRSR" id="PIRSR015894-1"/>
    </source>
</evidence>
<keyword evidence="5" id="KW-0805">Transcription regulation</keyword>
<protein>
    <recommendedName>
        <fullName evidence="8">Protein arginine N-methyltransferase</fullName>
    </recommendedName>
</protein>
<dbReference type="EMBL" id="JH431850">
    <property type="status" value="NOT_ANNOTATED_CDS"/>
    <property type="molecule type" value="Genomic_DNA"/>
</dbReference>
<feature type="binding site" evidence="10">
    <location>
        <position position="380"/>
    </location>
    <ligand>
        <name>S-adenosyl-L-methionine</name>
        <dbReference type="ChEBI" id="CHEBI:59789"/>
    </ligand>
</feature>
<evidence type="ECO:0000256" key="6">
    <source>
        <dbReference type="ARBA" id="ARBA00023163"/>
    </source>
</evidence>
<dbReference type="Pfam" id="PF05185">
    <property type="entry name" value="PRMT5"/>
    <property type="match status" value="1"/>
</dbReference>
<keyword evidence="1 8" id="KW-0489">Methyltransferase</keyword>
<feature type="domain" description="PRMT5 arginine-N-methyltransferase" evidence="12">
    <location>
        <begin position="286"/>
        <end position="452"/>
    </location>
</feature>
<comment type="similarity">
    <text evidence="8">Belongs to the class I-like SAM-binding methyltransferase superfamily.</text>
</comment>
<proteinExistence type="inferred from homology"/>
<evidence type="ECO:0000259" key="14">
    <source>
        <dbReference type="Pfam" id="PF17286"/>
    </source>
</evidence>
<dbReference type="PANTHER" id="PTHR10738">
    <property type="entry name" value="PROTEIN ARGININE N-METHYLTRANSFERASE 5"/>
    <property type="match status" value="1"/>
</dbReference>
<dbReference type="FunFam" id="3.40.50.150:FF:000029">
    <property type="entry name" value="Protein arginine N-methyltransferase 5"/>
    <property type="match status" value="1"/>
</dbReference>
<evidence type="ECO:0000256" key="3">
    <source>
        <dbReference type="ARBA" id="ARBA00022691"/>
    </source>
</evidence>
<keyword evidence="3 8" id="KW-0949">S-adenosyl-L-methionine</keyword>
<feature type="site" description="Critical for specifying symmetric addition of methyl groups" evidence="11">
    <location>
        <position position="315"/>
    </location>
</feature>
<reference evidence="16" key="1">
    <citation type="submission" date="2011-05" db="EMBL/GenBank/DDBJ databases">
        <authorList>
            <person name="Richards S.R."/>
            <person name="Qu J."/>
            <person name="Jiang H."/>
            <person name="Jhangiani S.N."/>
            <person name="Agravi P."/>
            <person name="Goodspeed R."/>
            <person name="Gross S."/>
            <person name="Mandapat C."/>
            <person name="Jackson L."/>
            <person name="Mathew T."/>
            <person name="Pu L."/>
            <person name="Thornton R."/>
            <person name="Saada N."/>
            <person name="Wilczek-Boney K.B."/>
            <person name="Lee S."/>
            <person name="Kovar C."/>
            <person name="Wu Y."/>
            <person name="Scherer S.E."/>
            <person name="Worley K.C."/>
            <person name="Muzny D.M."/>
            <person name="Gibbs R."/>
        </authorList>
    </citation>
    <scope>NUCLEOTIDE SEQUENCE</scope>
    <source>
        <strain evidence="16">Brora</strain>
    </source>
</reference>
<evidence type="ECO:0000256" key="10">
    <source>
        <dbReference type="PIRSR" id="PIRSR015894-2"/>
    </source>
</evidence>
<evidence type="ECO:0000256" key="5">
    <source>
        <dbReference type="ARBA" id="ARBA00023015"/>
    </source>
</evidence>
<dbReference type="InterPro" id="IPR035247">
    <property type="entry name" value="PRMT5_TIM"/>
</dbReference>
<evidence type="ECO:0000313" key="16">
    <source>
        <dbReference type="Proteomes" id="UP000014500"/>
    </source>
</evidence>
<keyword evidence="2 8" id="KW-0808">Transferase</keyword>
<feature type="binding site" evidence="10">
    <location>
        <position position="312"/>
    </location>
    <ligand>
        <name>S-adenosyl-L-methionine</name>
        <dbReference type="ChEBI" id="CHEBI:59789"/>
    </ligand>
</feature>
<feature type="active site" description="Proton donor/acceptor" evidence="9">
    <location>
        <position position="423"/>
    </location>
</feature>
<accession>T1JI27</accession>
<dbReference type="EnsemblMetazoa" id="SMAR013508-RA">
    <property type="protein sequence ID" value="SMAR013508-PA"/>
    <property type="gene ID" value="SMAR013508"/>
</dbReference>
<evidence type="ECO:0000256" key="7">
    <source>
        <dbReference type="ARBA" id="ARBA00048612"/>
    </source>
</evidence>
<dbReference type="Gene3D" id="2.70.160.11">
    <property type="entry name" value="Hnrnp arginine n-methyltransferase1"/>
    <property type="match status" value="1"/>
</dbReference>
<feature type="binding site" evidence="10">
    <location>
        <begin position="321"/>
        <end position="322"/>
    </location>
    <ligand>
        <name>S-adenosyl-L-methionine</name>
        <dbReference type="ChEBI" id="CHEBI:59789"/>
    </ligand>
</feature>
<dbReference type="InterPro" id="IPR035075">
    <property type="entry name" value="PRMT5"/>
</dbReference>
<evidence type="ECO:0000259" key="12">
    <source>
        <dbReference type="Pfam" id="PF05185"/>
    </source>
</evidence>
<dbReference type="Proteomes" id="UP000014500">
    <property type="component" value="Unassembled WGS sequence"/>
</dbReference>
<dbReference type="InterPro" id="IPR029063">
    <property type="entry name" value="SAM-dependent_MTases_sf"/>
</dbReference>
<evidence type="ECO:0000256" key="2">
    <source>
        <dbReference type="ARBA" id="ARBA00022679"/>
    </source>
</evidence>
<dbReference type="PROSITE" id="PS51678">
    <property type="entry name" value="SAM_MT_PRMT"/>
    <property type="match status" value="1"/>
</dbReference>
<dbReference type="InterPro" id="IPR025799">
    <property type="entry name" value="Arg_MeTrfase"/>
</dbReference>
<sequence>MAKRRLICGLDFNSVTDINNVLSNTTLSGFDYVACPIVHPRFRREFEDGKPKNRSCAFTRSDMLLTSQDWGSLIVGKVSPYLQLDSEVESVRKNSEEALEQELLYASHLGLPAVLLQVWSGQCVNLARHVHNRIASSSNQANYQIWVKIPMQSTQEASHVWLKDGKNQLEVEGDPWHWWNTFRSVCNFEKKVGLALEITTDLPDDSAVTRWKGEPVHCIIIPTNIFLTNKKGYPVLSRAHQNILRHFFTMNVQMLITGINHHSHIKLYHQYVEYLWQNIPADDSLTAFAKGYEDYLQCPLQPLMDNLETQTYEIFEKDPIKYSEYQKAIYQAIMDKISEEEKETKEIVLMVVGAGRGPLVRSALSTAQKAGRKVKIYAIEKNPNAIVTLLSQKDEMWGDAVTVISSDMREWDTDEKADILVSELLGSFGDNELSPECLDGAQKFLKDDGINIPCTYTSYLSPLQSSKLYNEVRLAKEKDKHPLVPFETPYVVHLHNILELAEPQSLFRFDHPNKSPVKDNRRYKNLKFKITQDAVLHGFAGYFEAQLYKDVTLSIHPKTHSPGMFSWFPIMFPIKDPVPLTKGCEVDVHFWRCANKRSVWYEWLISKPHILPVHNPNGRSYTIGL</sequence>
<dbReference type="GO" id="GO:0005829">
    <property type="term" value="C:cytosol"/>
    <property type="evidence" value="ECO:0007669"/>
    <property type="project" value="TreeGrafter"/>
</dbReference>
<dbReference type="AlphaFoldDB" id="T1JI27"/>
<dbReference type="GO" id="GO:0032259">
    <property type="term" value="P:methylation"/>
    <property type="evidence" value="ECO:0007669"/>
    <property type="project" value="UniProtKB-KW"/>
</dbReference>
<feature type="active site" description="Proton donor/acceptor" evidence="9">
    <location>
        <position position="432"/>
    </location>
</feature>
<name>T1JI27_STRMM</name>
<evidence type="ECO:0000313" key="15">
    <source>
        <dbReference type="EnsemblMetazoa" id="SMAR013508-PA"/>
    </source>
</evidence>
<dbReference type="FunFam" id="3.20.20.150:FF:000008">
    <property type="entry name" value="Protein arginine N-methyltransferase 5"/>
    <property type="match status" value="1"/>
</dbReference>
<dbReference type="Gene3D" id="3.20.20.150">
    <property type="entry name" value="Divalent-metal-dependent TIM barrel enzymes"/>
    <property type="match status" value="1"/>
</dbReference>
<dbReference type="InterPro" id="IPR035248">
    <property type="entry name" value="PRMT5_C"/>
</dbReference>
<feature type="domain" description="PRMT5 TIM barrel" evidence="13">
    <location>
        <begin position="29"/>
        <end position="277"/>
    </location>
</feature>
<evidence type="ECO:0000256" key="11">
    <source>
        <dbReference type="PIRSR" id="PIRSR015894-3"/>
    </source>
</evidence>
<dbReference type="GO" id="GO:0005634">
    <property type="term" value="C:nucleus"/>
    <property type="evidence" value="ECO:0007669"/>
    <property type="project" value="TreeGrafter"/>
</dbReference>
<dbReference type="STRING" id="126957.T1JI27"/>
<dbReference type="GO" id="GO:0035243">
    <property type="term" value="F:protein-arginine omega-N symmetric methyltransferase activity"/>
    <property type="evidence" value="ECO:0007669"/>
    <property type="project" value="UniProtKB-EC"/>
</dbReference>
<reference evidence="15" key="2">
    <citation type="submission" date="2015-02" db="UniProtKB">
        <authorList>
            <consortium name="EnsemblMetazoa"/>
        </authorList>
    </citation>
    <scope>IDENTIFICATION</scope>
</reference>
<dbReference type="HOGENOM" id="CLU_010247_3_0_1"/>
<evidence type="ECO:0000256" key="1">
    <source>
        <dbReference type="ARBA" id="ARBA00022603"/>
    </source>
</evidence>
<comment type="catalytic activity">
    <reaction evidence="7">
        <text>L-arginyl-[protein] + 2 S-adenosyl-L-methionine = N(omega),N(omega)'-dimethyl-L-arginyl-[protein] + 2 S-adenosyl-L-homocysteine + 2 H(+)</text>
        <dbReference type="Rhea" id="RHEA:48108"/>
        <dbReference type="Rhea" id="RHEA-COMP:10532"/>
        <dbReference type="Rhea" id="RHEA-COMP:11992"/>
        <dbReference type="ChEBI" id="CHEBI:15378"/>
        <dbReference type="ChEBI" id="CHEBI:29965"/>
        <dbReference type="ChEBI" id="CHEBI:57856"/>
        <dbReference type="ChEBI" id="CHEBI:59789"/>
        <dbReference type="ChEBI" id="CHEBI:88221"/>
        <dbReference type="EC" id="2.1.1.320"/>
    </reaction>
</comment>
<keyword evidence="4" id="KW-0156">Chromatin regulator</keyword>